<dbReference type="Proteomes" id="UP000225277">
    <property type="component" value="Unassembled WGS sequence"/>
</dbReference>
<evidence type="ECO:0000313" key="3">
    <source>
        <dbReference type="Proteomes" id="UP000225277"/>
    </source>
</evidence>
<feature type="compositionally biased region" description="Polar residues" evidence="1">
    <location>
        <begin position="652"/>
        <end position="666"/>
    </location>
</feature>
<accession>A0A2D3VNB0</accession>
<evidence type="ECO:0000313" key="2">
    <source>
        <dbReference type="EMBL" id="CZT25449.1"/>
    </source>
</evidence>
<feature type="region of interest" description="Disordered" evidence="1">
    <location>
        <begin position="954"/>
        <end position="973"/>
    </location>
</feature>
<dbReference type="GeneID" id="35606208"/>
<keyword evidence="3" id="KW-1185">Reference proteome</keyword>
<dbReference type="STRING" id="112498.A0A2D3VNB0"/>
<proteinExistence type="predicted"/>
<feature type="region of interest" description="Disordered" evidence="1">
    <location>
        <begin position="230"/>
        <end position="540"/>
    </location>
</feature>
<feature type="compositionally biased region" description="Polar residues" evidence="1">
    <location>
        <begin position="621"/>
        <end position="644"/>
    </location>
</feature>
<feature type="region of interest" description="Disordered" evidence="1">
    <location>
        <begin position="1"/>
        <end position="104"/>
    </location>
</feature>
<feature type="compositionally biased region" description="Polar residues" evidence="1">
    <location>
        <begin position="954"/>
        <end position="967"/>
    </location>
</feature>
<dbReference type="AlphaFoldDB" id="A0A2D3VNB0"/>
<evidence type="ECO:0000256" key="1">
    <source>
        <dbReference type="SAM" id="MobiDB-lite"/>
    </source>
</evidence>
<dbReference type="EMBL" id="FJUY01000027">
    <property type="protein sequence ID" value="CZT25449.1"/>
    <property type="molecule type" value="Genomic_DNA"/>
</dbReference>
<gene>
    <name evidence="2" type="ORF">RCC_11181</name>
</gene>
<dbReference type="RefSeq" id="XP_023632172.1">
    <property type="nucleotide sequence ID" value="XM_023776404.1"/>
</dbReference>
<reference evidence="2 3" key="1">
    <citation type="submission" date="2016-03" db="EMBL/GenBank/DDBJ databases">
        <authorList>
            <person name="Ploux O."/>
        </authorList>
    </citation>
    <scope>NUCLEOTIDE SEQUENCE [LARGE SCALE GENOMIC DNA]</scope>
    <source>
        <strain evidence="2 3">URUG2</strain>
    </source>
</reference>
<protein>
    <submittedName>
        <fullName evidence="2">Uncharacterized protein</fullName>
    </submittedName>
</protein>
<name>A0A2D3VNB0_9PEZI</name>
<sequence>MSQQYDYPCPPPPPSPTSYGPARAQPGHVHRTGSAPEQPRPITTAFLGGQSQVSTPIYGSHLSPGGPHSYSPRTPSALNPQTPGGLLPPAPQPGAAPRTPVMEPYNPRQWNNTRGQVSGSQMVFQQRHSNAPLNTTHVTGMEAAMPSPPPPYSPETPDNPARSAIASPMMDSIGFTPSPVPAERNISPQMNRSPAFPPPPPQASRHRERSASGQGGQRSFFSLASLRGKQPVSVDQPFPPQAGSSAYIPSYIDTRPPASRRAASTGHIQSGGAGSSSSAAIVNAGRGSPESHWRQGMPLPGPPPGPPPPPTNRSQSLNRPIGAPGPSNLNADCGFEASRQRRTMAVSNLGPVPPTPADWVETDQAPPSSEEVLSLVPQSHADTIVDPQPLRIDTGAHRDSSLTRRRVTRDMSAQGIRERRSRSRATQGGIDGDSRPTNLIFSPDGGSIKQRREHTRTASGYPGPGPSSAPAATQSNSKAPENVLTPPYTPAVSKKHVKLPGSASSDRPVSHLLHTPNEDNTSMHAPLSPGRPASSQSTKTPFNLDAFSLQAIERHRVFVEKEAAAVSDEERLELFANFLVHESRLRRDRYTAAYNAMAGDIVDLTRDMWRPYATRSRRAITPSTSMSSFDPTAPTWGTDSQPTSAHGHMPGSASSLGDFTPGTDSGSMGELGEGYERTESRQWAESFKPSLSPIPSMAVSTVPDENDSRGRSASRWWEAGQSGAGSIGRPDRMEKSRRETKYMGVNPAVLQATSQPESEPSPGASNHAYMYGPDEYPPEKVGWHEGPDLDTPMQTPHRIPVTTPGIEPLDVSRLVTLPPPYPRHHPAVNNSHPLLNDLRGEHRFLADQSEIQKIKDAYLDKDFALSREQQEGEKKRRSRLRSEIQSKIADGSMSFADAAKAEADFDVDEAERGKASARARFDVFETSVSHPLNTLLTERLERASKSIRQLRAELQSNHESTNPNQAQEEGDEHPERLEKLTLLKWLFEVRELLHKEMFDLHAMRSDKYSEVILTPYRIAKLATKIDEATTFFKKDRLERQVTFAKDSLKRVEELQAVMEWNVSRGVEDQLSAFWDIAPGLLEVIQQIPLTMSEMARFEIRIPGQEIEENPSYLRHPMQYLDSLLGHAEKSAYQFIESQVNLLCLLHEVRTATAKSRLRVLEIERVVEIGDHGEEGVGVEMGLARREAEEELTRELKEKVGEVEGQWEEALGAGLGDCRDRVREWLEGSGGLEEGLDG</sequence>
<organism evidence="2 3">
    <name type="scientific">Ramularia collo-cygni</name>
    <dbReference type="NCBI Taxonomy" id="112498"/>
    <lineage>
        <taxon>Eukaryota</taxon>
        <taxon>Fungi</taxon>
        <taxon>Dikarya</taxon>
        <taxon>Ascomycota</taxon>
        <taxon>Pezizomycotina</taxon>
        <taxon>Dothideomycetes</taxon>
        <taxon>Dothideomycetidae</taxon>
        <taxon>Mycosphaerellales</taxon>
        <taxon>Mycosphaerellaceae</taxon>
        <taxon>Ramularia</taxon>
    </lineage>
</organism>
<feature type="compositionally biased region" description="Low complexity" evidence="1">
    <location>
        <begin position="458"/>
        <end position="472"/>
    </location>
</feature>
<feature type="region of interest" description="Disordered" evidence="1">
    <location>
        <begin position="620"/>
        <end position="733"/>
    </location>
</feature>
<feature type="compositionally biased region" description="Pro residues" evidence="1">
    <location>
        <begin position="299"/>
        <end position="311"/>
    </location>
</feature>
<dbReference type="OrthoDB" id="5367052at2759"/>
<feature type="region of interest" description="Disordered" evidence="1">
    <location>
        <begin position="142"/>
        <end position="216"/>
    </location>
</feature>